<dbReference type="PROSITE" id="PS00108">
    <property type="entry name" value="PROTEIN_KINASE_ST"/>
    <property type="match status" value="1"/>
</dbReference>
<dbReference type="Pfam" id="PF00069">
    <property type="entry name" value="Pkinase"/>
    <property type="match status" value="1"/>
</dbReference>
<feature type="binding site" evidence="10">
    <location>
        <position position="286"/>
    </location>
    <ligand>
        <name>ATP</name>
        <dbReference type="ChEBI" id="CHEBI:30616"/>
    </ligand>
</feature>
<dbReference type="Pfam" id="PF01657">
    <property type="entry name" value="Stress-antifung"/>
    <property type="match status" value="2"/>
</dbReference>
<dbReference type="InterPro" id="IPR008271">
    <property type="entry name" value="Ser/Thr_kinase_AS"/>
</dbReference>
<dbReference type="InterPro" id="IPR038408">
    <property type="entry name" value="GNK2_sf"/>
</dbReference>
<dbReference type="CDD" id="cd23509">
    <property type="entry name" value="Gnk2-like"/>
    <property type="match status" value="2"/>
</dbReference>
<dbReference type="Gene3D" id="3.30.200.20">
    <property type="entry name" value="Phosphorylase Kinase, domain 1"/>
    <property type="match status" value="1"/>
</dbReference>
<keyword evidence="3" id="KW-0732">Signal</keyword>
<evidence type="ECO:0000313" key="13">
    <source>
        <dbReference type="EMBL" id="MED6120844.1"/>
    </source>
</evidence>
<feature type="domain" description="Protein kinase" evidence="11">
    <location>
        <begin position="258"/>
        <end position="511"/>
    </location>
</feature>
<feature type="domain" description="Gnk2-homologous" evidence="12">
    <location>
        <begin position="2"/>
        <end position="107"/>
    </location>
</feature>
<keyword evidence="4" id="KW-0677">Repeat</keyword>
<keyword evidence="6" id="KW-0418">Kinase</keyword>
<dbReference type="Gene3D" id="1.10.510.10">
    <property type="entry name" value="Transferase(Phosphotransferase) domain 1"/>
    <property type="match status" value="1"/>
</dbReference>
<name>A0ABU6RAA7_9FABA</name>
<evidence type="ECO:0000256" key="2">
    <source>
        <dbReference type="ARBA" id="ARBA00022679"/>
    </source>
</evidence>
<dbReference type="InterPro" id="IPR017441">
    <property type="entry name" value="Protein_kinase_ATP_BS"/>
</dbReference>
<evidence type="ECO:0000256" key="1">
    <source>
        <dbReference type="ARBA" id="ARBA00022527"/>
    </source>
</evidence>
<keyword evidence="7 10" id="KW-0067">ATP-binding</keyword>
<dbReference type="PROSITE" id="PS50011">
    <property type="entry name" value="PROTEIN_KINASE_DOM"/>
    <property type="match status" value="1"/>
</dbReference>
<accession>A0ABU6RAA7</accession>
<keyword evidence="9" id="KW-0325">Glycoprotein</keyword>
<comment type="caution">
    <text evidence="13">The sequence shown here is derived from an EMBL/GenBank/DDBJ whole genome shotgun (WGS) entry which is preliminary data.</text>
</comment>
<evidence type="ECO:0000256" key="9">
    <source>
        <dbReference type="ARBA" id="ARBA00023180"/>
    </source>
</evidence>
<evidence type="ECO:0000256" key="8">
    <source>
        <dbReference type="ARBA" id="ARBA00023170"/>
    </source>
</evidence>
<organism evidence="13 14">
    <name type="scientific">Stylosanthes scabra</name>
    <dbReference type="NCBI Taxonomy" id="79078"/>
    <lineage>
        <taxon>Eukaryota</taxon>
        <taxon>Viridiplantae</taxon>
        <taxon>Streptophyta</taxon>
        <taxon>Embryophyta</taxon>
        <taxon>Tracheophyta</taxon>
        <taxon>Spermatophyta</taxon>
        <taxon>Magnoliopsida</taxon>
        <taxon>eudicotyledons</taxon>
        <taxon>Gunneridae</taxon>
        <taxon>Pentapetalae</taxon>
        <taxon>rosids</taxon>
        <taxon>fabids</taxon>
        <taxon>Fabales</taxon>
        <taxon>Fabaceae</taxon>
        <taxon>Papilionoideae</taxon>
        <taxon>50 kb inversion clade</taxon>
        <taxon>dalbergioids sensu lato</taxon>
        <taxon>Dalbergieae</taxon>
        <taxon>Pterocarpus clade</taxon>
        <taxon>Stylosanthes</taxon>
    </lineage>
</organism>
<sequence length="711" mass="80351">MGEIIHRTCSHTNVTDQNLLLKYQENYRNLVNEMRNEMAQSGFSFRELGDPPYRMHMFSQCRFDLSASECTHCFNTIQGIFSNCMPAKGGRAFSGDGCFLRYDNYSFFQESVTPYYLRGCSDDQAKDGKNFASLVVNMINKMAMEAPKSGSYAAVEGRHGFNLVSYGVATCWKTLSMDMCAACLSNAASTAISCLPSTKVHVVDAGCVLRYADYDFINFDIKSKQARGQEMSPAGRVKLSSWFMHFEYSTLERATNVFNEFHKLGEGGYGEVYKGTLQDGREIAIKRFFLSGKQGKEEVYNEIDVYSKAQHKNLEDPEKKKELDWPKRHGIILGIADGLEHLHNNFEGPIIHRDIKAGNILLDLKYRPKISDFGLAKLKSYESASIVGTLGYMAPEYLAGCAITEKVDIYSFGILVLEIISGMENGKFESIEETFETLVSHVWKHFKSNTTSKIIDENMKNQDVEEIERIIQVGLLCTQELPYLRPSMTEVVAMLRRKDLVMPSPSKPPFIVDSYELSQEVESSWQSKCSDVSESSMPLNFGEKSVIGLVVESLFPRPHRSEKEEQTTQGRVEKLILRVSLAYTIVRVLIPRWIRVNPRYWNKLTSGARMAGVCSKQLEVERTQWNLLSPGPQLMHQGTILNPCRGALILVGKGVRIAVTNLTSFFPIQPMGDRQLRSCARFTLQPRHYGKLLASNRNNCGKSNGQHNDRN</sequence>
<feature type="domain" description="Gnk2-homologous" evidence="12">
    <location>
        <begin position="113"/>
        <end position="216"/>
    </location>
</feature>
<keyword evidence="2" id="KW-0808">Transferase</keyword>
<evidence type="ECO:0000256" key="6">
    <source>
        <dbReference type="ARBA" id="ARBA00022777"/>
    </source>
</evidence>
<evidence type="ECO:0000256" key="3">
    <source>
        <dbReference type="ARBA" id="ARBA00022729"/>
    </source>
</evidence>
<dbReference type="PROSITE" id="PS00107">
    <property type="entry name" value="PROTEIN_KINASE_ATP"/>
    <property type="match status" value="1"/>
</dbReference>
<keyword evidence="5 10" id="KW-0547">Nucleotide-binding</keyword>
<dbReference type="Proteomes" id="UP001341840">
    <property type="component" value="Unassembled WGS sequence"/>
</dbReference>
<dbReference type="PANTHER" id="PTHR47973">
    <property type="entry name" value="CYSTEINE-RICH RECEPTOR-LIKE PROTEIN KINASE 3"/>
    <property type="match status" value="1"/>
</dbReference>
<dbReference type="SUPFAM" id="SSF56112">
    <property type="entry name" value="Protein kinase-like (PK-like)"/>
    <property type="match status" value="1"/>
</dbReference>
<proteinExistence type="predicted"/>
<evidence type="ECO:0000259" key="12">
    <source>
        <dbReference type="PROSITE" id="PS51473"/>
    </source>
</evidence>
<dbReference type="PROSITE" id="PS51473">
    <property type="entry name" value="GNK2"/>
    <property type="match status" value="2"/>
</dbReference>
<dbReference type="Gene3D" id="3.30.430.20">
    <property type="entry name" value="Gnk2 domain, C-X8-C-X2-C motif"/>
    <property type="match status" value="2"/>
</dbReference>
<dbReference type="SMART" id="SM00220">
    <property type="entry name" value="S_TKc"/>
    <property type="match status" value="1"/>
</dbReference>
<gene>
    <name evidence="13" type="ORF">PIB30_024720</name>
</gene>
<reference evidence="13 14" key="1">
    <citation type="journal article" date="2023" name="Plants (Basel)">
        <title>Bridging the Gap: Combining Genomics and Transcriptomics Approaches to Understand Stylosanthes scabra, an Orphan Legume from the Brazilian Caatinga.</title>
        <authorList>
            <person name="Ferreira-Neto J.R.C."/>
            <person name="da Silva M.D."/>
            <person name="Binneck E."/>
            <person name="de Melo N.F."/>
            <person name="da Silva R.H."/>
            <person name="de Melo A.L.T.M."/>
            <person name="Pandolfi V."/>
            <person name="Bustamante F.O."/>
            <person name="Brasileiro-Vidal A.C."/>
            <person name="Benko-Iseppon A.M."/>
        </authorList>
    </citation>
    <scope>NUCLEOTIDE SEQUENCE [LARGE SCALE GENOMIC DNA]</scope>
    <source>
        <tissue evidence="13">Leaves</tissue>
    </source>
</reference>
<evidence type="ECO:0008006" key="15">
    <source>
        <dbReference type="Google" id="ProtNLM"/>
    </source>
</evidence>
<keyword evidence="14" id="KW-1185">Reference proteome</keyword>
<dbReference type="EMBL" id="JASCZI010030297">
    <property type="protein sequence ID" value="MED6120844.1"/>
    <property type="molecule type" value="Genomic_DNA"/>
</dbReference>
<dbReference type="InterPro" id="IPR000719">
    <property type="entry name" value="Prot_kinase_dom"/>
</dbReference>
<dbReference type="InterPro" id="IPR002902">
    <property type="entry name" value="GNK2"/>
</dbReference>
<evidence type="ECO:0000256" key="4">
    <source>
        <dbReference type="ARBA" id="ARBA00022737"/>
    </source>
</evidence>
<evidence type="ECO:0000256" key="5">
    <source>
        <dbReference type="ARBA" id="ARBA00022741"/>
    </source>
</evidence>
<keyword evidence="8" id="KW-0675">Receptor</keyword>
<evidence type="ECO:0000256" key="7">
    <source>
        <dbReference type="ARBA" id="ARBA00022840"/>
    </source>
</evidence>
<dbReference type="InterPro" id="IPR052059">
    <property type="entry name" value="CR_Ser/Thr_kinase"/>
</dbReference>
<evidence type="ECO:0000256" key="10">
    <source>
        <dbReference type="PROSITE-ProRule" id="PRU10141"/>
    </source>
</evidence>
<dbReference type="InterPro" id="IPR011009">
    <property type="entry name" value="Kinase-like_dom_sf"/>
</dbReference>
<protein>
    <recommendedName>
        <fullName evidence="15">Cysteine-rich receptor-like protein kinase 43</fullName>
    </recommendedName>
</protein>
<keyword evidence="1" id="KW-0723">Serine/threonine-protein kinase</keyword>
<evidence type="ECO:0000259" key="11">
    <source>
        <dbReference type="PROSITE" id="PS50011"/>
    </source>
</evidence>
<evidence type="ECO:0000313" key="14">
    <source>
        <dbReference type="Proteomes" id="UP001341840"/>
    </source>
</evidence>